<dbReference type="EMBL" id="JAOTIF010000001">
    <property type="protein sequence ID" value="MCU7547708.1"/>
    <property type="molecule type" value="Genomic_DNA"/>
</dbReference>
<dbReference type="PROSITE" id="PS50109">
    <property type="entry name" value="HIS_KIN"/>
    <property type="match status" value="1"/>
</dbReference>
<comment type="catalytic activity">
    <reaction evidence="1">
        <text>ATP + protein L-histidine = ADP + protein N-phospho-L-histidine.</text>
        <dbReference type="EC" id="2.7.13.3"/>
    </reaction>
</comment>
<evidence type="ECO:0000256" key="13">
    <source>
        <dbReference type="ARBA" id="ARBA00023014"/>
    </source>
</evidence>
<dbReference type="InterPro" id="IPR011712">
    <property type="entry name" value="Sig_transdc_His_kin_sub3_dim/P"/>
</dbReference>
<dbReference type="InterPro" id="IPR050482">
    <property type="entry name" value="Sensor_HK_TwoCompSys"/>
</dbReference>
<keyword evidence="19" id="KW-1185">Reference proteome</keyword>
<dbReference type="Gene3D" id="3.30.565.10">
    <property type="entry name" value="Histidine kinase-like ATPase, C-terminal domain"/>
    <property type="match status" value="1"/>
</dbReference>
<evidence type="ECO:0000256" key="16">
    <source>
        <dbReference type="SAM" id="Phobius"/>
    </source>
</evidence>
<dbReference type="InterPro" id="IPR004358">
    <property type="entry name" value="Sig_transdc_His_kin-like_C"/>
</dbReference>
<keyword evidence="6" id="KW-0004">4Fe-4S</keyword>
<keyword evidence="16" id="KW-0812">Transmembrane</keyword>
<dbReference type="CDD" id="cd16917">
    <property type="entry name" value="HATPase_UhpB-NarQ-NarX-like"/>
    <property type="match status" value="1"/>
</dbReference>
<dbReference type="Gene3D" id="1.20.5.1930">
    <property type="match status" value="1"/>
</dbReference>
<proteinExistence type="predicted"/>
<dbReference type="EC" id="2.7.13.3" evidence="4"/>
<keyword evidence="13" id="KW-0411">Iron-sulfur</keyword>
<protein>
    <recommendedName>
        <fullName evidence="5">Oxygen sensor histidine kinase NreB</fullName>
        <ecNumber evidence="4">2.7.13.3</ecNumber>
    </recommendedName>
    <alternativeName>
        <fullName evidence="15">Nitrogen regulation protein B</fullName>
    </alternativeName>
</protein>
<keyword evidence="12" id="KW-0902">Two-component regulatory system</keyword>
<dbReference type="PRINTS" id="PR00344">
    <property type="entry name" value="BCTRLSENSOR"/>
</dbReference>
<evidence type="ECO:0000256" key="14">
    <source>
        <dbReference type="ARBA" id="ARBA00024827"/>
    </source>
</evidence>
<evidence type="ECO:0000256" key="4">
    <source>
        <dbReference type="ARBA" id="ARBA00012438"/>
    </source>
</evidence>
<evidence type="ECO:0000256" key="10">
    <source>
        <dbReference type="ARBA" id="ARBA00022777"/>
    </source>
</evidence>
<dbReference type="GO" id="GO:0000155">
    <property type="term" value="F:phosphorelay sensor kinase activity"/>
    <property type="evidence" value="ECO:0007669"/>
    <property type="project" value="InterPro"/>
</dbReference>
<dbReference type="RefSeq" id="WP_279295154.1">
    <property type="nucleotide sequence ID" value="NZ_JAOTIF010000001.1"/>
</dbReference>
<keyword evidence="16" id="KW-0472">Membrane</keyword>
<evidence type="ECO:0000256" key="12">
    <source>
        <dbReference type="ARBA" id="ARBA00023012"/>
    </source>
</evidence>
<feature type="transmembrane region" description="Helical" evidence="16">
    <location>
        <begin position="6"/>
        <end position="31"/>
    </location>
</feature>
<evidence type="ECO:0000313" key="19">
    <source>
        <dbReference type="Proteomes" id="UP001155483"/>
    </source>
</evidence>
<reference evidence="18" key="2">
    <citation type="submission" date="2023-04" db="EMBL/GenBank/DDBJ databases">
        <title>Paracnuella aquatica gen. nov., sp. nov., a member of the family Chitinophagaceae isolated from a hot spring.</title>
        <authorList>
            <person name="Wang C."/>
        </authorList>
    </citation>
    <scope>NUCLEOTIDE SEQUENCE</scope>
    <source>
        <strain evidence="18">LB-8</strain>
    </source>
</reference>
<dbReference type="InterPro" id="IPR003594">
    <property type="entry name" value="HATPase_dom"/>
</dbReference>
<keyword evidence="11" id="KW-0408">Iron</keyword>
<evidence type="ECO:0000256" key="6">
    <source>
        <dbReference type="ARBA" id="ARBA00022485"/>
    </source>
</evidence>
<dbReference type="InterPro" id="IPR005467">
    <property type="entry name" value="His_kinase_dom"/>
</dbReference>
<keyword evidence="9" id="KW-0479">Metal-binding</keyword>
<dbReference type="PANTHER" id="PTHR24421">
    <property type="entry name" value="NITRATE/NITRITE SENSOR PROTEIN NARX-RELATED"/>
    <property type="match status" value="1"/>
</dbReference>
<comment type="subcellular location">
    <subcellularLocation>
        <location evidence="3">Cytoplasm</location>
    </subcellularLocation>
</comment>
<dbReference type="Pfam" id="PF07730">
    <property type="entry name" value="HisKA_3"/>
    <property type="match status" value="1"/>
</dbReference>
<evidence type="ECO:0000256" key="5">
    <source>
        <dbReference type="ARBA" id="ARBA00017322"/>
    </source>
</evidence>
<reference evidence="18" key="1">
    <citation type="submission" date="2022-09" db="EMBL/GenBank/DDBJ databases">
        <authorList>
            <person name="Yuan C."/>
            <person name="Ke Z."/>
        </authorList>
    </citation>
    <scope>NUCLEOTIDE SEQUENCE</scope>
    <source>
        <strain evidence="18">LB-8</strain>
    </source>
</reference>
<evidence type="ECO:0000256" key="7">
    <source>
        <dbReference type="ARBA" id="ARBA00022490"/>
    </source>
</evidence>
<accession>A0A9X2XMR8</accession>
<keyword evidence="8" id="KW-0808">Transferase</keyword>
<dbReference type="SMART" id="SM00387">
    <property type="entry name" value="HATPase_c"/>
    <property type="match status" value="1"/>
</dbReference>
<dbReference type="GO" id="GO:0051539">
    <property type="term" value="F:4 iron, 4 sulfur cluster binding"/>
    <property type="evidence" value="ECO:0007669"/>
    <property type="project" value="UniProtKB-KW"/>
</dbReference>
<evidence type="ECO:0000313" key="18">
    <source>
        <dbReference type="EMBL" id="MCU7547708.1"/>
    </source>
</evidence>
<evidence type="ECO:0000256" key="8">
    <source>
        <dbReference type="ARBA" id="ARBA00022679"/>
    </source>
</evidence>
<keyword evidence="16" id="KW-1133">Transmembrane helix</keyword>
<gene>
    <name evidence="18" type="ORF">OCK74_01220</name>
</gene>
<evidence type="ECO:0000256" key="1">
    <source>
        <dbReference type="ARBA" id="ARBA00000085"/>
    </source>
</evidence>
<comment type="cofactor">
    <cofactor evidence="2">
        <name>[4Fe-4S] cluster</name>
        <dbReference type="ChEBI" id="CHEBI:49883"/>
    </cofactor>
</comment>
<organism evidence="18 19">
    <name type="scientific">Paraflavisolibacter caeni</name>
    <dbReference type="NCBI Taxonomy" id="2982496"/>
    <lineage>
        <taxon>Bacteria</taxon>
        <taxon>Pseudomonadati</taxon>
        <taxon>Bacteroidota</taxon>
        <taxon>Chitinophagia</taxon>
        <taxon>Chitinophagales</taxon>
        <taxon>Chitinophagaceae</taxon>
        <taxon>Paraflavisolibacter</taxon>
    </lineage>
</organism>
<dbReference type="SUPFAM" id="SSF55874">
    <property type="entry name" value="ATPase domain of HSP90 chaperone/DNA topoisomerase II/histidine kinase"/>
    <property type="match status" value="1"/>
</dbReference>
<evidence type="ECO:0000256" key="11">
    <source>
        <dbReference type="ARBA" id="ARBA00023004"/>
    </source>
</evidence>
<evidence type="ECO:0000256" key="2">
    <source>
        <dbReference type="ARBA" id="ARBA00001966"/>
    </source>
</evidence>
<keyword evidence="10 18" id="KW-0418">Kinase</keyword>
<name>A0A9X2XMR8_9BACT</name>
<sequence length="252" mass="28690">MDAPETSLFTAVLIISFVIGVIIIFFIYSIVRQQRKNLQLNRQNILAEITAMEKERARIAADLHDELGPMLAAVKLKINSFELTDEDDKIEIEKTNEHIDGLIKRMREISYDLLPSLLTRKGLVQAVHQFVDYTKNSSPLHIKLELPENVNVDEHKSIHLFRIIQEIIHNTIKHSEATELKIMMHEKNDLLILSTSDDGSGFDYHAISKTGKGIGLRSLLSRTEMIGGVMYIESAVNKGTKYSFEIPLNKHE</sequence>
<dbReference type="GO" id="GO:0005737">
    <property type="term" value="C:cytoplasm"/>
    <property type="evidence" value="ECO:0007669"/>
    <property type="project" value="UniProtKB-SubCell"/>
</dbReference>
<comment type="function">
    <text evidence="14">Member of the two-component regulatory system NreB/NreC involved in the control of dissimilatory nitrate/nitrite reduction in response to oxygen. NreB functions as a direct oxygen sensor histidine kinase which is autophosphorylated, in the absence of oxygen, probably at the conserved histidine residue, and transfers its phosphate group probably to a conserved aspartate residue of NreC. NreB/NreC activates the expression of the nitrate (narGHJI) and nitrite (nir) reductase operons, as well as the putative nitrate transporter gene narT.</text>
</comment>
<dbReference type="Proteomes" id="UP001155483">
    <property type="component" value="Unassembled WGS sequence"/>
</dbReference>
<evidence type="ECO:0000259" key="17">
    <source>
        <dbReference type="PROSITE" id="PS50109"/>
    </source>
</evidence>
<evidence type="ECO:0000256" key="9">
    <source>
        <dbReference type="ARBA" id="ARBA00022723"/>
    </source>
</evidence>
<dbReference type="GO" id="GO:0046983">
    <property type="term" value="F:protein dimerization activity"/>
    <property type="evidence" value="ECO:0007669"/>
    <property type="project" value="InterPro"/>
</dbReference>
<evidence type="ECO:0000256" key="15">
    <source>
        <dbReference type="ARBA" id="ARBA00030800"/>
    </source>
</evidence>
<dbReference type="GO" id="GO:0046872">
    <property type="term" value="F:metal ion binding"/>
    <property type="evidence" value="ECO:0007669"/>
    <property type="project" value="UniProtKB-KW"/>
</dbReference>
<dbReference type="GO" id="GO:0016020">
    <property type="term" value="C:membrane"/>
    <property type="evidence" value="ECO:0007669"/>
    <property type="project" value="InterPro"/>
</dbReference>
<keyword evidence="7" id="KW-0963">Cytoplasm</keyword>
<dbReference type="AlphaFoldDB" id="A0A9X2XMR8"/>
<comment type="caution">
    <text evidence="18">The sequence shown here is derived from an EMBL/GenBank/DDBJ whole genome shotgun (WGS) entry which is preliminary data.</text>
</comment>
<dbReference type="Pfam" id="PF02518">
    <property type="entry name" value="HATPase_c"/>
    <property type="match status" value="1"/>
</dbReference>
<dbReference type="InterPro" id="IPR036890">
    <property type="entry name" value="HATPase_C_sf"/>
</dbReference>
<feature type="domain" description="Histidine kinase" evidence="17">
    <location>
        <begin position="58"/>
        <end position="250"/>
    </location>
</feature>
<evidence type="ECO:0000256" key="3">
    <source>
        <dbReference type="ARBA" id="ARBA00004496"/>
    </source>
</evidence>